<protein>
    <submittedName>
        <fullName evidence="1">CHAT domain-containing protein</fullName>
    </submittedName>
</protein>
<evidence type="ECO:0000313" key="1">
    <source>
        <dbReference type="EMBL" id="KAH7905794.1"/>
    </source>
</evidence>
<name>A0ACB7ZYK2_9AGAM</name>
<dbReference type="Proteomes" id="UP000790377">
    <property type="component" value="Unassembled WGS sequence"/>
</dbReference>
<sequence>MSLANLATTVSTQFGRFGNRADLDEAIELDRAALVLCPPGHPNRSTFLNNLASTLDTQFKQFGNRADLDEAIELNRAGLVLRPPGHPDHSTSLINLANTISTRFKQFGNRVDLDEAIELNRAALVLHPPGHPNRSTSLNNLASALYTQFEQYGNRADLDEAIELNHAALVLRPPGHPDQSALLINLANTISTRFKQFGNRVDLDEAIKLDRAALVLRPPGHPNRSTSLNNLASTIYTQFEHFGNRADLDEAIELNRAALMLCPSGHPERSMSLNNLALTVFTRFKQFGNRVNLDEAIELNHAALVLRPPGHPNRSGSLYNLALTLFSRFDQFHDSSDLDMALQHHELASTAINCGSWPQFQYSLAWVGAAEKFDHDSALKAYRTSLSNLDRHAISRSSVVLRHELLKSASSSLAANAASCALRRHEPDTAVELLEQGRGVIWTQMANLRTPLEHLCRVNVLGERLATNLQQISSQLNRSSGSMQQGKESSSCDAEAQHHQHLAEEWDSVVSQVRQVEGFSRFLLPPLYSNLQQAAAEGPVIVINASKYSCDAIIILLDRSPCHVPLPNITLGDISELSSTFASVLKESHNQTQQTQIVSSLRNLWDLVVHPIVHELKKIHVTSGSRIWLCPTSTFTSLPLHAAGPYRKGEQGLSDLYITSYTPTLSALIRMRKNKADSPLTIPKFAVIGQSTPGGGSVESKLPSVNAELDLVLGLLPPSVPSSRLSDTQATNHAALSTLHEHSWVHIACHGQQNPAQAFDSCFLMHDKPLSLLEIIHADISHPEFAFLSACHTAVGDKETPDEVIHLAAGMQFSGFKSVIGTMWAVDDEIAHYMVSAFYKAMFEHGMDYTKAAASLHKAMQTVPKKIVPLEQRIVFIHIGA</sequence>
<keyword evidence="2" id="KW-1185">Reference proteome</keyword>
<reference evidence="1" key="1">
    <citation type="journal article" date="2021" name="New Phytol.">
        <title>Evolutionary innovations through gain and loss of genes in the ectomycorrhizal Boletales.</title>
        <authorList>
            <person name="Wu G."/>
            <person name="Miyauchi S."/>
            <person name="Morin E."/>
            <person name="Kuo A."/>
            <person name="Drula E."/>
            <person name="Varga T."/>
            <person name="Kohler A."/>
            <person name="Feng B."/>
            <person name="Cao Y."/>
            <person name="Lipzen A."/>
            <person name="Daum C."/>
            <person name="Hundley H."/>
            <person name="Pangilinan J."/>
            <person name="Johnson J."/>
            <person name="Barry K."/>
            <person name="LaButti K."/>
            <person name="Ng V."/>
            <person name="Ahrendt S."/>
            <person name="Min B."/>
            <person name="Choi I.G."/>
            <person name="Park H."/>
            <person name="Plett J.M."/>
            <person name="Magnuson J."/>
            <person name="Spatafora J.W."/>
            <person name="Nagy L.G."/>
            <person name="Henrissat B."/>
            <person name="Grigoriev I.V."/>
            <person name="Yang Z.L."/>
            <person name="Xu J."/>
            <person name="Martin F.M."/>
        </authorList>
    </citation>
    <scope>NUCLEOTIDE SEQUENCE</scope>
    <source>
        <strain evidence="1">ATCC 28755</strain>
    </source>
</reference>
<evidence type="ECO:0000313" key="2">
    <source>
        <dbReference type="Proteomes" id="UP000790377"/>
    </source>
</evidence>
<accession>A0ACB7ZYK2</accession>
<organism evidence="1 2">
    <name type="scientific">Hygrophoropsis aurantiaca</name>
    <dbReference type="NCBI Taxonomy" id="72124"/>
    <lineage>
        <taxon>Eukaryota</taxon>
        <taxon>Fungi</taxon>
        <taxon>Dikarya</taxon>
        <taxon>Basidiomycota</taxon>
        <taxon>Agaricomycotina</taxon>
        <taxon>Agaricomycetes</taxon>
        <taxon>Agaricomycetidae</taxon>
        <taxon>Boletales</taxon>
        <taxon>Coniophorineae</taxon>
        <taxon>Hygrophoropsidaceae</taxon>
        <taxon>Hygrophoropsis</taxon>
    </lineage>
</organism>
<comment type="caution">
    <text evidence="1">The sequence shown here is derived from an EMBL/GenBank/DDBJ whole genome shotgun (WGS) entry which is preliminary data.</text>
</comment>
<proteinExistence type="predicted"/>
<dbReference type="EMBL" id="MU268122">
    <property type="protein sequence ID" value="KAH7905794.1"/>
    <property type="molecule type" value="Genomic_DNA"/>
</dbReference>
<gene>
    <name evidence="1" type="ORF">BJ138DRAFT_1094806</name>
</gene>